<dbReference type="Gene3D" id="3.40.30.10">
    <property type="entry name" value="Glutaredoxin"/>
    <property type="match status" value="1"/>
</dbReference>
<dbReference type="Pfam" id="PF02630">
    <property type="entry name" value="SCO1-SenC"/>
    <property type="match status" value="1"/>
</dbReference>
<dbReference type="SUPFAM" id="SSF52833">
    <property type="entry name" value="Thioredoxin-like"/>
    <property type="match status" value="1"/>
</dbReference>
<reference evidence="2" key="1">
    <citation type="submission" date="2022-05" db="EMBL/GenBank/DDBJ databases">
        <title>Jatrophihabitans sp. SB3-54 whole genome sequence.</title>
        <authorList>
            <person name="Suh M.K."/>
            <person name="Eom M.K."/>
            <person name="Kim J.S."/>
            <person name="Kim H.S."/>
            <person name="Do H.E."/>
            <person name="Shin Y.K."/>
            <person name="Lee J.-S."/>
        </authorList>
    </citation>
    <scope>NUCLEOTIDE SEQUENCE</scope>
    <source>
        <strain evidence="2">SB3-54</strain>
    </source>
</reference>
<dbReference type="InterPro" id="IPR003782">
    <property type="entry name" value="SCO1/SenC"/>
</dbReference>
<accession>A0ABY7K782</accession>
<dbReference type="InterPro" id="IPR004378">
    <property type="entry name" value="F420H2_quin_Rdtase"/>
</dbReference>
<gene>
    <name evidence="2" type="ORF">M6B22_10455</name>
</gene>
<keyword evidence="3" id="KW-1185">Reference proteome</keyword>
<sequence>MPDTRSSRAAAAVAARLLRLRWLVRAPIWLYRARLGAVFGARLLMLEHTGRVSGRRRHVVLEIVARPAPGHYVVASGFGARAQWFRNVMANPRVRVWVGSRRPRPGTARLLTGQQASAALAGYAADHPHAWRTLRPVFETTLQARIDPDEPSLPFVRLDLDPDVPFGRWRRLRVRQARKTIGLLAALALTAAVLAGCGRSAPPAAPGPNVGQQANDALPVAVRDTTLVTSAGRRLDLAQLAGKVVVISDMMTLCQETCPLDTANVVAAARDAERAGLGNKIVFLSVTIDPARDTLARLTAYRHLYAPAPNDWLTAAGAPGALTAFWKQLGVYIQKAPDTPPAPKDWLTGKPLTYDVTHSDELFFLDQQGHERFLLEGAPHVAPGAPLPPTLRRFMDATGRANLTHPDSQTWTLPQELQVLAWLTGHRIPGGKS</sequence>
<evidence type="ECO:0000256" key="1">
    <source>
        <dbReference type="ARBA" id="ARBA00010996"/>
    </source>
</evidence>
<evidence type="ECO:0000313" key="2">
    <source>
        <dbReference type="EMBL" id="WAX59159.1"/>
    </source>
</evidence>
<dbReference type="InterPro" id="IPR012349">
    <property type="entry name" value="Split_barrel_FMN-bd"/>
</dbReference>
<evidence type="ECO:0000313" key="3">
    <source>
        <dbReference type="Proteomes" id="UP001164693"/>
    </source>
</evidence>
<dbReference type="NCBIfam" id="TIGR00026">
    <property type="entry name" value="hi_GC_TIGR00026"/>
    <property type="match status" value="1"/>
</dbReference>
<dbReference type="Gene3D" id="2.30.110.10">
    <property type="entry name" value="Electron Transport, Fmn-binding Protein, Chain A"/>
    <property type="match status" value="1"/>
</dbReference>
<organism evidence="2 3">
    <name type="scientific">Jatrophihabitans cynanchi</name>
    <dbReference type="NCBI Taxonomy" id="2944128"/>
    <lineage>
        <taxon>Bacteria</taxon>
        <taxon>Bacillati</taxon>
        <taxon>Actinomycetota</taxon>
        <taxon>Actinomycetes</taxon>
        <taxon>Jatrophihabitantales</taxon>
        <taxon>Jatrophihabitantaceae</taxon>
        <taxon>Jatrophihabitans</taxon>
    </lineage>
</organism>
<dbReference type="InterPro" id="IPR036249">
    <property type="entry name" value="Thioredoxin-like_sf"/>
</dbReference>
<dbReference type="PANTHER" id="PTHR12151">
    <property type="entry name" value="ELECTRON TRANSPORT PROTIN SCO1/SENC FAMILY MEMBER"/>
    <property type="match status" value="1"/>
</dbReference>
<dbReference type="PANTHER" id="PTHR12151:SF25">
    <property type="entry name" value="LINALOOL DEHYDRATASE_ISOMERASE DOMAIN-CONTAINING PROTEIN"/>
    <property type="match status" value="1"/>
</dbReference>
<dbReference type="CDD" id="cd02968">
    <property type="entry name" value="SCO"/>
    <property type="match status" value="1"/>
</dbReference>
<proteinExistence type="inferred from homology"/>
<name>A0ABY7K782_9ACTN</name>
<dbReference type="EMBL" id="CP097463">
    <property type="protein sequence ID" value="WAX59159.1"/>
    <property type="molecule type" value="Genomic_DNA"/>
</dbReference>
<dbReference type="Proteomes" id="UP001164693">
    <property type="component" value="Chromosome"/>
</dbReference>
<comment type="similarity">
    <text evidence="1">Belongs to the SCO1/2 family.</text>
</comment>
<protein>
    <submittedName>
        <fullName evidence="2">Nitroreductase family deazaflavin-dependent oxidoreductase</fullName>
    </submittedName>
</protein>
<dbReference type="Pfam" id="PF04075">
    <property type="entry name" value="F420H2_quin_red"/>
    <property type="match status" value="1"/>
</dbReference>